<feature type="region of interest" description="Disordered" evidence="1">
    <location>
        <begin position="485"/>
        <end position="539"/>
    </location>
</feature>
<dbReference type="AlphaFoldDB" id="A0A8S3R0T9"/>
<feature type="transmembrane region" description="Helical" evidence="2">
    <location>
        <begin position="98"/>
        <end position="123"/>
    </location>
</feature>
<accession>A0A8S3R0T9</accession>
<protein>
    <submittedName>
        <fullName evidence="3">Uncharacterized protein</fullName>
    </submittedName>
</protein>
<reference evidence="3" key="1">
    <citation type="submission" date="2021-03" db="EMBL/GenBank/DDBJ databases">
        <authorList>
            <person name="Bekaert M."/>
        </authorList>
    </citation>
    <scope>NUCLEOTIDE SEQUENCE</scope>
</reference>
<keyword evidence="2" id="KW-0812">Transmembrane</keyword>
<evidence type="ECO:0000313" key="3">
    <source>
        <dbReference type="EMBL" id="CAG2200195.1"/>
    </source>
</evidence>
<keyword evidence="4" id="KW-1185">Reference proteome</keyword>
<dbReference type="Proteomes" id="UP000683360">
    <property type="component" value="Unassembled WGS sequence"/>
</dbReference>
<name>A0A8S3R0T9_MYTED</name>
<feature type="compositionally biased region" description="Polar residues" evidence="1">
    <location>
        <begin position="519"/>
        <end position="539"/>
    </location>
</feature>
<proteinExistence type="predicted"/>
<organism evidence="3 4">
    <name type="scientific">Mytilus edulis</name>
    <name type="common">Blue mussel</name>
    <dbReference type="NCBI Taxonomy" id="6550"/>
    <lineage>
        <taxon>Eukaryota</taxon>
        <taxon>Metazoa</taxon>
        <taxon>Spiralia</taxon>
        <taxon>Lophotrochozoa</taxon>
        <taxon>Mollusca</taxon>
        <taxon>Bivalvia</taxon>
        <taxon>Autobranchia</taxon>
        <taxon>Pteriomorphia</taxon>
        <taxon>Mytilida</taxon>
        <taxon>Mytiloidea</taxon>
        <taxon>Mytilidae</taxon>
        <taxon>Mytilinae</taxon>
        <taxon>Mytilus</taxon>
    </lineage>
</organism>
<dbReference type="EMBL" id="CAJPWZ010000735">
    <property type="protein sequence ID" value="CAG2200195.1"/>
    <property type="molecule type" value="Genomic_DNA"/>
</dbReference>
<sequence length="539" mass="60127">MNMNQGTSNTLTNEGDAESSTTILMGSEYTSVALLHSTDSNVTTMATEYLRADTSANINLTSKYETIAITSEYETFLTTSNYETTATDVRFLYEYSVFVLQIGVAVTVSCLVILIAAVTCCVYKPKRGTYTFPISKSEENVVMAMEGPPQPTRSTNVLDGKYSDPIDKASTSNETSGPRFCATKVGQNTNFQKPENGCEYQHLDFTLRSETSPYFAENSEYDHTRVNMVSVFNQPWDTASSKVNKLFSQISKSVVQKGQNVRKSLIQMRSDSPQLKCRASDNCDVKETQLDHQQFVLDSIVDNQRDKNIDVAHSIVDDNKNDSEFKYAASKFAVLPFSERINVKSTHIYDEPNDKRLSLRERLKFGGPRKQSIIYSLATAIDDINENSITENRRNIALGKFSKDTLDKFDQSTKTGFSVVQRFSRVEFFPEKAKDTAYVSVKPNDTGKGKYMYLCQDHPVKSEGGGVIVTKNLYIRNAKDEWKDIDGIDHKPPKNASKTGPEPTGLNFLTTNDDDLEITCSTTANGNDNTGNEENSSAE</sequence>
<comment type="caution">
    <text evidence="3">The sequence shown here is derived from an EMBL/GenBank/DDBJ whole genome shotgun (WGS) entry which is preliminary data.</text>
</comment>
<evidence type="ECO:0000256" key="1">
    <source>
        <dbReference type="SAM" id="MobiDB-lite"/>
    </source>
</evidence>
<keyword evidence="2" id="KW-0472">Membrane</keyword>
<evidence type="ECO:0000313" key="4">
    <source>
        <dbReference type="Proteomes" id="UP000683360"/>
    </source>
</evidence>
<evidence type="ECO:0000256" key="2">
    <source>
        <dbReference type="SAM" id="Phobius"/>
    </source>
</evidence>
<gene>
    <name evidence="3" type="ORF">MEDL_14867</name>
</gene>
<keyword evidence="2" id="KW-1133">Transmembrane helix</keyword>